<dbReference type="Proteomes" id="UP000092932">
    <property type="component" value="Chromosome"/>
</dbReference>
<keyword evidence="3" id="KW-1185">Reference proteome</keyword>
<dbReference type="InterPro" id="IPR007047">
    <property type="entry name" value="Flp_Fap"/>
</dbReference>
<name>A0A1B2AER0_9SPHN</name>
<dbReference type="KEGG" id="ado:A6F68_02017"/>
<evidence type="ECO:0000256" key="1">
    <source>
        <dbReference type="SAM" id="Phobius"/>
    </source>
</evidence>
<dbReference type="RefSeq" id="WP_074428310.1">
    <property type="nucleotide sequence ID" value="NZ_CP016591.1"/>
</dbReference>
<evidence type="ECO:0000313" key="2">
    <source>
        <dbReference type="EMBL" id="ANY20525.1"/>
    </source>
</evidence>
<accession>A0A1B2AER0</accession>
<organism evidence="2 3">
    <name type="scientific">Tsuneonella dongtanensis</name>
    <dbReference type="NCBI Taxonomy" id="692370"/>
    <lineage>
        <taxon>Bacteria</taxon>
        <taxon>Pseudomonadati</taxon>
        <taxon>Pseudomonadota</taxon>
        <taxon>Alphaproteobacteria</taxon>
        <taxon>Sphingomonadales</taxon>
        <taxon>Erythrobacteraceae</taxon>
        <taxon>Tsuneonella</taxon>
    </lineage>
</organism>
<proteinExistence type="predicted"/>
<dbReference type="AlphaFoldDB" id="A0A1B2AER0"/>
<dbReference type="EMBL" id="CP016591">
    <property type="protein sequence ID" value="ANY20525.1"/>
    <property type="molecule type" value="Genomic_DNA"/>
</dbReference>
<protein>
    <submittedName>
        <fullName evidence="2">Flp/Fap pilin component</fullName>
    </submittedName>
</protein>
<evidence type="ECO:0000313" key="3">
    <source>
        <dbReference type="Proteomes" id="UP000092932"/>
    </source>
</evidence>
<reference evidence="2 3" key="1">
    <citation type="submission" date="2016-07" db="EMBL/GenBank/DDBJ databases">
        <title>Complete genome sequence of Altererythrobacter dongtanensis KCTC 22672, a type strain with esterase isolated from tidal flat.</title>
        <authorList>
            <person name="Cheng H."/>
            <person name="Wu Y.-H."/>
            <person name="Zhou P."/>
            <person name="Huo Y.-Y."/>
            <person name="Wang C.-S."/>
            <person name="Xu X.-W."/>
        </authorList>
    </citation>
    <scope>NUCLEOTIDE SEQUENCE [LARGE SCALE GENOMIC DNA]</scope>
    <source>
        <strain evidence="2 3">KCTC 22672</strain>
    </source>
</reference>
<keyword evidence="1" id="KW-1133">Transmembrane helix</keyword>
<feature type="transmembrane region" description="Helical" evidence="1">
    <location>
        <begin position="12"/>
        <end position="35"/>
    </location>
</feature>
<dbReference type="STRING" id="692370.A6F68_02017"/>
<keyword evidence="1" id="KW-0812">Transmembrane</keyword>
<sequence>MLRRILKDTAGASAIEYSVIAALISVAAIGAMFALGQRSNAQFETVEAAYENAS</sequence>
<keyword evidence="1" id="KW-0472">Membrane</keyword>
<dbReference type="Pfam" id="PF04964">
    <property type="entry name" value="Flp_Fap"/>
    <property type="match status" value="1"/>
</dbReference>
<gene>
    <name evidence="2" type="ORF">A6F68_02017</name>
</gene>